<protein>
    <recommendedName>
        <fullName evidence="9">DNA gyrase subunit A</fullName>
        <ecNumber evidence="9">5.6.2.2</ecNumber>
    </recommendedName>
</protein>
<organism evidence="14 15">
    <name type="scientific">Eubacterium coprostanoligenes</name>
    <dbReference type="NCBI Taxonomy" id="290054"/>
    <lineage>
        <taxon>Bacteria</taxon>
        <taxon>Bacillati</taxon>
        <taxon>Bacillota</taxon>
        <taxon>Clostridia</taxon>
        <taxon>Eubacteriales</taxon>
        <taxon>Eubacteriaceae</taxon>
        <taxon>Eubacterium</taxon>
    </lineage>
</organism>
<dbReference type="GO" id="GO:0006265">
    <property type="term" value="P:DNA topological change"/>
    <property type="evidence" value="ECO:0007669"/>
    <property type="project" value="UniProtKB-UniRule"/>
</dbReference>
<dbReference type="InterPro" id="IPR013757">
    <property type="entry name" value="Topo_IIA_A_a_sf"/>
</dbReference>
<dbReference type="GO" id="GO:0005524">
    <property type="term" value="F:ATP binding"/>
    <property type="evidence" value="ECO:0007669"/>
    <property type="project" value="UniProtKB-UniRule"/>
</dbReference>
<dbReference type="CDD" id="cd00187">
    <property type="entry name" value="TOP4c"/>
    <property type="match status" value="1"/>
</dbReference>
<feature type="region of interest" description="Disordered" evidence="12">
    <location>
        <begin position="818"/>
        <end position="842"/>
    </location>
</feature>
<dbReference type="GO" id="GO:0005694">
    <property type="term" value="C:chromosome"/>
    <property type="evidence" value="ECO:0007669"/>
    <property type="project" value="InterPro"/>
</dbReference>
<evidence type="ECO:0000256" key="1">
    <source>
        <dbReference type="ARBA" id="ARBA00000185"/>
    </source>
</evidence>
<dbReference type="GO" id="GO:0006261">
    <property type="term" value="P:DNA-templated DNA replication"/>
    <property type="evidence" value="ECO:0007669"/>
    <property type="project" value="UniProtKB-UniRule"/>
</dbReference>
<feature type="coiled-coil region" evidence="11">
    <location>
        <begin position="447"/>
        <end position="474"/>
    </location>
</feature>
<comment type="catalytic activity">
    <reaction evidence="1 9 10">
        <text>ATP-dependent breakage, passage and rejoining of double-stranded DNA.</text>
        <dbReference type="EC" id="5.6.2.2"/>
    </reaction>
</comment>
<feature type="short sequence motif" description="GyrA-box" evidence="9">
    <location>
        <begin position="536"/>
        <end position="542"/>
    </location>
</feature>
<reference evidence="14 15" key="1">
    <citation type="submission" date="2017-02" db="EMBL/GenBank/DDBJ databases">
        <authorList>
            <person name="Peterson S.W."/>
        </authorList>
    </citation>
    <scope>NUCLEOTIDE SEQUENCE [LARGE SCALE GENOMIC DNA]</scope>
    <source>
        <strain evidence="14 15">ATCC 51222</strain>
    </source>
</reference>
<dbReference type="Proteomes" id="UP000190657">
    <property type="component" value="Unassembled WGS sequence"/>
</dbReference>
<dbReference type="GO" id="GO:0003677">
    <property type="term" value="F:DNA binding"/>
    <property type="evidence" value="ECO:0007669"/>
    <property type="project" value="UniProtKB-UniRule"/>
</dbReference>
<comment type="similarity">
    <text evidence="2 9">Belongs to the type II topoisomerase GyrA/ParC subunit family.</text>
</comment>
<dbReference type="SMART" id="SM00434">
    <property type="entry name" value="TOP4c"/>
    <property type="match status" value="1"/>
</dbReference>
<keyword evidence="6 9" id="KW-0238">DNA-binding</keyword>
<dbReference type="InterPro" id="IPR002205">
    <property type="entry name" value="Topo_IIA_dom_A"/>
</dbReference>
<dbReference type="InterPro" id="IPR035516">
    <property type="entry name" value="Gyrase/topoIV_suA_C"/>
</dbReference>
<evidence type="ECO:0000256" key="12">
    <source>
        <dbReference type="SAM" id="MobiDB-lite"/>
    </source>
</evidence>
<dbReference type="FunFam" id="3.90.199.10:FF:000001">
    <property type="entry name" value="DNA gyrase subunit A"/>
    <property type="match status" value="1"/>
</dbReference>
<dbReference type="SUPFAM" id="SSF56719">
    <property type="entry name" value="Type II DNA topoisomerase"/>
    <property type="match status" value="1"/>
</dbReference>
<comment type="subcellular location">
    <subcellularLocation>
        <location evidence="9">Cytoplasm</location>
    </subcellularLocation>
</comment>
<dbReference type="STRING" id="290054.SAMN02745114_01158"/>
<evidence type="ECO:0000256" key="8">
    <source>
        <dbReference type="ARBA" id="ARBA00063644"/>
    </source>
</evidence>
<dbReference type="Gene3D" id="3.90.199.10">
    <property type="entry name" value="Topoisomerase II, domain 5"/>
    <property type="match status" value="1"/>
</dbReference>
<evidence type="ECO:0000313" key="14">
    <source>
        <dbReference type="EMBL" id="SJZ62664.1"/>
    </source>
</evidence>
<evidence type="ECO:0000256" key="3">
    <source>
        <dbReference type="ARBA" id="ARBA00022741"/>
    </source>
</evidence>
<evidence type="ECO:0000256" key="6">
    <source>
        <dbReference type="ARBA" id="ARBA00023125"/>
    </source>
</evidence>
<keyword evidence="15" id="KW-1185">Reference proteome</keyword>
<dbReference type="HAMAP" id="MF_01897">
    <property type="entry name" value="GyrA"/>
    <property type="match status" value="1"/>
</dbReference>
<dbReference type="Pfam" id="PF03989">
    <property type="entry name" value="DNA_gyraseA_C"/>
    <property type="match status" value="6"/>
</dbReference>
<dbReference type="OrthoDB" id="9806486at2"/>
<dbReference type="FunFam" id="1.10.268.10:FF:000001">
    <property type="entry name" value="DNA gyrase subunit A"/>
    <property type="match status" value="1"/>
</dbReference>
<keyword evidence="7 9" id="KW-0413">Isomerase</keyword>
<feature type="active site" description="O-(5'-phospho-DNA)-tyrosine intermediate" evidence="9 10">
    <location>
        <position position="132"/>
    </location>
</feature>
<dbReference type="SUPFAM" id="SSF101904">
    <property type="entry name" value="GyrA/ParC C-terminal domain-like"/>
    <property type="match status" value="1"/>
</dbReference>
<keyword evidence="5 9" id="KW-0799">Topoisomerase</keyword>
<evidence type="ECO:0000256" key="4">
    <source>
        <dbReference type="ARBA" id="ARBA00022840"/>
    </source>
</evidence>
<dbReference type="InterPro" id="IPR050220">
    <property type="entry name" value="Type_II_DNA_Topoisomerases"/>
</dbReference>
<dbReference type="AlphaFoldDB" id="A0A1T4M7H3"/>
<dbReference type="GO" id="GO:0034335">
    <property type="term" value="F:DNA negative supercoiling activity"/>
    <property type="evidence" value="ECO:0007669"/>
    <property type="project" value="UniProtKB-ARBA"/>
</dbReference>
<evidence type="ECO:0000256" key="10">
    <source>
        <dbReference type="PROSITE-ProRule" id="PRU01384"/>
    </source>
</evidence>
<comment type="subunit">
    <text evidence="9">Heterotetramer, composed of two GyrA and two GyrB chains. In the heterotetramer, GyrA contains the active site tyrosine that forms a transient covalent intermediate with DNA, while GyrB binds cofactors and catalyzes ATP hydrolysis.</text>
</comment>
<dbReference type="InterPro" id="IPR013760">
    <property type="entry name" value="Topo_IIA-like_dom_sf"/>
</dbReference>
<dbReference type="RefSeq" id="WP_078768635.1">
    <property type="nucleotide sequence ID" value="NZ_FUWW01000011.1"/>
</dbReference>
<evidence type="ECO:0000256" key="9">
    <source>
        <dbReference type="HAMAP-Rule" id="MF_01897"/>
    </source>
</evidence>
<evidence type="ECO:0000256" key="5">
    <source>
        <dbReference type="ARBA" id="ARBA00023029"/>
    </source>
</evidence>
<dbReference type="NCBIfam" id="TIGR01063">
    <property type="entry name" value="gyrA"/>
    <property type="match status" value="1"/>
</dbReference>
<comment type="miscellaneous">
    <text evidence="9">Few gyrases are as efficient as E.coli at forming negative supercoils. Not all organisms have 2 type II topoisomerases; in organisms with a single type II topoisomerase this enzyme also has to decatenate newly replicated chromosomes.</text>
</comment>
<proteinExistence type="inferred from homology"/>
<dbReference type="Gene3D" id="3.30.1360.40">
    <property type="match status" value="1"/>
</dbReference>
<evidence type="ECO:0000313" key="15">
    <source>
        <dbReference type="Proteomes" id="UP000190657"/>
    </source>
</evidence>
<dbReference type="Gene3D" id="1.10.268.10">
    <property type="entry name" value="Topoisomerase, domain 3"/>
    <property type="match status" value="1"/>
</dbReference>
<evidence type="ECO:0000259" key="13">
    <source>
        <dbReference type="PROSITE" id="PS52040"/>
    </source>
</evidence>
<keyword evidence="9" id="KW-0963">Cytoplasm</keyword>
<dbReference type="InterPro" id="IPR005743">
    <property type="entry name" value="GyrA"/>
</dbReference>
<evidence type="ECO:0000256" key="7">
    <source>
        <dbReference type="ARBA" id="ARBA00023235"/>
    </source>
</evidence>
<dbReference type="GO" id="GO:0005737">
    <property type="term" value="C:cytoplasm"/>
    <property type="evidence" value="ECO:0007669"/>
    <property type="project" value="UniProtKB-SubCell"/>
</dbReference>
<sequence>MARKEVVRDNIDYSNQKIVDVEISKEIRSAFLDYSMSVIVSRALPDVRDGLKPVHRRILYAMYNTGLYPDKPYRKCATTVGEVLGHYHPHGDASVYDALVRMAQDFSLRHPLVDGHGNFGSVDGDPAAAYRYTEARMSKISLKMLEDIKKDTVNWVPNFDDTEVEPEVLPTKFPCLLVNGSSGIAVGMATNIPPHNMGEVAEGVCCLIDNPDAELEEIMQYIKGPDFPTHGIIMGAKGIKEAYSTGRGKIIVRARAEIKETKNDRYKIIVTELPYSVNKRRLIEKIAELIKDKRIEGIADLQDYTDRHGMHIEITIKRDANAQVVLNNLYKMTEMQTTFGVILLALDGGVPKILTLKQILQKYISFQEEIITRRTRFYLKKAEERAHILEGLAKALDIVDEVIATIRACRGGQSEAKQAIMDKFGFDDPQAAAIVAYRLGQLAGLEIEKILNELEELHEKIKDYNDILNNEQRVLDIVKTEIREVADKYGDERRTEISAFTGDVDDEDLIPVEDCILTLTERGYIKRQTVDTYKAQNRGGKGIMGMSRREEDVAKNMFTCSTHDAILIFTNMGKVFKLKGYQIPEASRTSKGMNVINLLPIEQDEKVTAMVKVPKDSDREYLCMVTRNGVIKRTALDQYNNIRKTGIIAINLDEGDELCWVEITDGERNLIVATHDGMSICFKEEDARLIGRTARGVRAIQLAEGDYVVGFAVAVENMQLLTVSETGYGRRSDFEDYRVQGRAGKGLINYHTDKYGKVAMIAPVMEENDVIMITSDGVVIRTHADQISLIKRGGKGVKVMTVKDNEKVATIGIVERANDEEEITAPEQTDAEAQNEDVPVEE</sequence>
<dbReference type="FunFam" id="3.30.1360.40:FF:000002">
    <property type="entry name" value="DNA gyrase subunit A"/>
    <property type="match status" value="1"/>
</dbReference>
<keyword evidence="4 9" id="KW-0067">ATP-binding</keyword>
<comment type="function">
    <text evidence="9">A type II topoisomerase that negatively supercoils closed circular double-stranded (ds) DNA in an ATP-dependent manner to modulate DNA topology and maintain chromosomes in an underwound state. Negative supercoiling favors strand separation, and DNA replication, transcription, recombination and repair, all of which involve strand separation. Also able to catalyze the interconversion of other topological isomers of dsDNA rings, including catenanes and knotted rings. Type II topoisomerases break and join 2 DNA strands simultaneously in an ATP-dependent manner.</text>
</comment>
<feature type="domain" description="Topo IIA-type catalytic" evidence="13">
    <location>
        <begin position="44"/>
        <end position="509"/>
    </location>
</feature>
<dbReference type="NCBIfam" id="NF004043">
    <property type="entry name" value="PRK05560.1"/>
    <property type="match status" value="1"/>
</dbReference>
<dbReference type="InterPro" id="IPR006691">
    <property type="entry name" value="GyrA/parC_rep"/>
</dbReference>
<keyword evidence="11" id="KW-0175">Coiled coil</keyword>
<dbReference type="EMBL" id="FUWW01000011">
    <property type="protein sequence ID" value="SJZ62664.1"/>
    <property type="molecule type" value="Genomic_DNA"/>
</dbReference>
<dbReference type="EC" id="5.6.2.2" evidence="9"/>
<dbReference type="PANTHER" id="PTHR43493">
    <property type="entry name" value="DNA GYRASE/TOPOISOMERASE SUBUNIT A"/>
    <property type="match status" value="1"/>
</dbReference>
<evidence type="ECO:0000256" key="2">
    <source>
        <dbReference type="ARBA" id="ARBA00008263"/>
    </source>
</evidence>
<dbReference type="InterPro" id="IPR013758">
    <property type="entry name" value="Topo_IIA_A/C_ab"/>
</dbReference>
<dbReference type="GO" id="GO:0009330">
    <property type="term" value="C:DNA topoisomerase type II (double strand cut, ATP-hydrolyzing) complex"/>
    <property type="evidence" value="ECO:0007669"/>
    <property type="project" value="TreeGrafter"/>
</dbReference>
<dbReference type="Pfam" id="PF00521">
    <property type="entry name" value="DNA_topoisoIV"/>
    <property type="match status" value="1"/>
</dbReference>
<name>A0A1T4M7H3_9FIRM</name>
<comment type="subunit">
    <text evidence="8">Heterotetramer composed of ParC and ParE.</text>
</comment>
<keyword evidence="3 9" id="KW-0547">Nucleotide-binding</keyword>
<dbReference type="FunFam" id="2.120.10.90:FF:000005">
    <property type="entry name" value="DNA topoisomerase 4 subunit A"/>
    <property type="match status" value="1"/>
</dbReference>
<dbReference type="PROSITE" id="PS52040">
    <property type="entry name" value="TOPO_IIA"/>
    <property type="match status" value="1"/>
</dbReference>
<dbReference type="Gene3D" id="2.120.10.90">
    <property type="entry name" value="DNA gyrase/topoisomerase IV, subunit A, C-terminal"/>
    <property type="match status" value="1"/>
</dbReference>
<gene>
    <name evidence="9" type="primary">gyrA</name>
    <name evidence="14" type="ORF">SAMN02745114_01158</name>
</gene>
<evidence type="ECO:0000256" key="11">
    <source>
        <dbReference type="SAM" id="Coils"/>
    </source>
</evidence>
<dbReference type="NCBIfam" id="NF004044">
    <property type="entry name" value="PRK05561.1"/>
    <property type="match status" value="1"/>
</dbReference>
<dbReference type="PANTHER" id="PTHR43493:SF5">
    <property type="entry name" value="DNA GYRASE SUBUNIT A, CHLOROPLASTIC_MITOCHONDRIAL"/>
    <property type="match status" value="1"/>
</dbReference>
<accession>A0A1T4M7H3</accession>